<dbReference type="InterPro" id="IPR007138">
    <property type="entry name" value="ABM_dom"/>
</dbReference>
<evidence type="ECO:0000313" key="2">
    <source>
        <dbReference type="EMBL" id="QNU18005.1"/>
    </source>
</evidence>
<dbReference type="PROSITE" id="PS51725">
    <property type="entry name" value="ABM"/>
    <property type="match status" value="1"/>
</dbReference>
<sequence>MFVQMRKITVAEGFADQVAERFRKPGIIEQQEGFVDLKILVKKARRGDEEVVILITWESEEHWKKWEKSDAHIAGHKQRRNEAKPEYILNVEVGHYEVKAVKQAAQSASAED</sequence>
<dbReference type="KEGG" id="gza:IC807_17130"/>
<dbReference type="PANTHER" id="PTHR34474:SF1">
    <property type="entry name" value="HEME-DEGRADING MONOOXYGENASE HMOA"/>
    <property type="match status" value="1"/>
</dbReference>
<accession>A0A7H1RUR6</accession>
<organism evidence="2 3">
    <name type="scientific">Geobacillus zalihae</name>
    <dbReference type="NCBI Taxonomy" id="213419"/>
    <lineage>
        <taxon>Bacteria</taxon>
        <taxon>Bacillati</taxon>
        <taxon>Bacillota</taxon>
        <taxon>Bacilli</taxon>
        <taxon>Bacillales</taxon>
        <taxon>Anoxybacillaceae</taxon>
        <taxon>Geobacillus</taxon>
    </lineage>
</organism>
<evidence type="ECO:0000259" key="1">
    <source>
        <dbReference type="PROSITE" id="PS51725"/>
    </source>
</evidence>
<gene>
    <name evidence="2" type="ORF">IC807_17130</name>
</gene>
<dbReference type="PANTHER" id="PTHR34474">
    <property type="entry name" value="SIGNAL TRANSDUCTION PROTEIN TRAP"/>
    <property type="match status" value="1"/>
</dbReference>
<dbReference type="RefSeq" id="WP_013146175.1">
    <property type="nucleotide sequence ID" value="NZ_CP061470.1"/>
</dbReference>
<reference evidence="2 3" key="1">
    <citation type="submission" date="2020-09" db="EMBL/GenBank/DDBJ databases">
        <title>Complete Geobacillus genomes through the use of hybrid genome assembly.</title>
        <authorList>
            <person name="Vera D.L."/>
            <person name="Venkateswaran K."/>
            <person name="Singh N.K."/>
            <person name="Landry K."/>
        </authorList>
    </citation>
    <scope>NUCLEOTIDE SEQUENCE [LARGE SCALE GENOMIC DNA]</scope>
    <source>
        <strain evidence="2 3">SURF-189</strain>
    </source>
</reference>
<evidence type="ECO:0000313" key="3">
    <source>
        <dbReference type="Proteomes" id="UP000516388"/>
    </source>
</evidence>
<dbReference type="Proteomes" id="UP000516388">
    <property type="component" value="Chromosome"/>
</dbReference>
<feature type="domain" description="ABM" evidence="1">
    <location>
        <begin position="2"/>
        <end position="93"/>
    </location>
</feature>
<protein>
    <submittedName>
        <fullName evidence="2">Antibiotic biosynthesis monooxygenase</fullName>
    </submittedName>
</protein>
<keyword evidence="2" id="KW-0503">Monooxygenase</keyword>
<dbReference type="AlphaFoldDB" id="A0A7H1RUR6"/>
<name>A0A7H1RUR6_9BACL</name>
<dbReference type="GO" id="GO:0004497">
    <property type="term" value="F:monooxygenase activity"/>
    <property type="evidence" value="ECO:0007669"/>
    <property type="project" value="UniProtKB-KW"/>
</dbReference>
<dbReference type="InterPro" id="IPR011008">
    <property type="entry name" value="Dimeric_a/b-barrel"/>
</dbReference>
<dbReference type="EMBL" id="CP061470">
    <property type="protein sequence ID" value="QNU18005.1"/>
    <property type="molecule type" value="Genomic_DNA"/>
</dbReference>
<dbReference type="Pfam" id="PF03992">
    <property type="entry name" value="ABM"/>
    <property type="match status" value="1"/>
</dbReference>
<keyword evidence="2" id="KW-0560">Oxidoreductase</keyword>
<keyword evidence="3" id="KW-1185">Reference proteome</keyword>
<dbReference type="SUPFAM" id="SSF54909">
    <property type="entry name" value="Dimeric alpha+beta barrel"/>
    <property type="match status" value="1"/>
</dbReference>
<dbReference type="Gene3D" id="3.30.70.100">
    <property type="match status" value="1"/>
</dbReference>
<dbReference type="InterPro" id="IPR050404">
    <property type="entry name" value="Heme-degrading_MO"/>
</dbReference>
<proteinExistence type="predicted"/>